<keyword evidence="1" id="KW-0472">Membrane</keyword>
<dbReference type="STRING" id="1131935.PDENDC454_01995"/>
<evidence type="ECO:0000313" key="3">
    <source>
        <dbReference type="EMBL" id="EHQ64090.1"/>
    </source>
</evidence>
<dbReference type="GO" id="GO:0006508">
    <property type="term" value="P:proteolysis"/>
    <property type="evidence" value="ECO:0007669"/>
    <property type="project" value="InterPro"/>
</dbReference>
<dbReference type="EMBL" id="AHKH01000003">
    <property type="protein sequence ID" value="EHQ64090.1"/>
    <property type="molecule type" value="Genomic_DNA"/>
</dbReference>
<comment type="caution">
    <text evidence="3">The sequence shown here is derived from an EMBL/GenBank/DDBJ whole genome shotgun (WGS) entry which is preliminary data.</text>
</comment>
<dbReference type="InterPro" id="IPR005151">
    <property type="entry name" value="Tail-specific_protease"/>
</dbReference>
<dbReference type="PATRIC" id="fig|1131935.3.peg.397"/>
<feature type="transmembrane region" description="Helical" evidence="1">
    <location>
        <begin position="7"/>
        <end position="24"/>
    </location>
</feature>
<sequence>MHSIRTYAIYGLFLLVICVLIIVSSPQETRNRYQGIEHYYKITKEQMKKDLDYLQKMITEVHPKTYGGVPPEIRQAMQQAYREIEQIDNVWQFYFVTQQVMNSLKDGHSSILRPSEKIIEQLPFTYQWLEDCLYVTSSSGWLHKGDKIIEIGDKNEQELIEMLQSFVSYDNVHDLKRRTNTERILTIGPYLEYFGLADGHKVQVTVERSGKIILGEVDIQLRTNQPYPESKLFEYQVYKEDDLAVFRIDSFSPFNEYNKRVIQNFFETVRKEGVHHVAIDLRYNDGGSTMFGDYILSFLEIPSYRNLKTAVRYSTVVSQRVTGKPIDKDEMLYFESDPIPVKTHENTFTGKLYIITSLNTYSAATALATVVKDNGIGMIVGEAPGGKPTSYGDILSFELPESKFRLFISFKWIERPGTTLKNHYEDALQPDIYVPTTYEDLVQGRDPQLEMIKKLIREERQQERIPLSLR</sequence>
<keyword evidence="4" id="KW-1185">Reference proteome</keyword>
<dbReference type="AlphaFoldDB" id="H3SA66"/>
<dbReference type="GO" id="GO:0008236">
    <property type="term" value="F:serine-type peptidase activity"/>
    <property type="evidence" value="ECO:0007669"/>
    <property type="project" value="InterPro"/>
</dbReference>
<name>H3SA66_9BACL</name>
<dbReference type="Proteomes" id="UP000003900">
    <property type="component" value="Unassembled WGS sequence"/>
</dbReference>
<dbReference type="SUPFAM" id="SSF52096">
    <property type="entry name" value="ClpP/crotonase"/>
    <property type="match status" value="1"/>
</dbReference>
<dbReference type="GO" id="GO:0007165">
    <property type="term" value="P:signal transduction"/>
    <property type="evidence" value="ECO:0007669"/>
    <property type="project" value="TreeGrafter"/>
</dbReference>
<gene>
    <name evidence="3" type="ORF">PDENDC454_01995</name>
</gene>
<dbReference type="GO" id="GO:0004175">
    <property type="term" value="F:endopeptidase activity"/>
    <property type="evidence" value="ECO:0007669"/>
    <property type="project" value="TreeGrafter"/>
</dbReference>
<accession>H3SA66</accession>
<dbReference type="GO" id="GO:0030288">
    <property type="term" value="C:outer membrane-bounded periplasmic space"/>
    <property type="evidence" value="ECO:0007669"/>
    <property type="project" value="TreeGrafter"/>
</dbReference>
<dbReference type="RefSeq" id="WP_006674907.1">
    <property type="nucleotide sequence ID" value="NZ_AHKH01000003.1"/>
</dbReference>
<organism evidence="3 4">
    <name type="scientific">Paenibacillus dendritiformis C454</name>
    <dbReference type="NCBI Taxonomy" id="1131935"/>
    <lineage>
        <taxon>Bacteria</taxon>
        <taxon>Bacillati</taxon>
        <taxon>Bacillota</taxon>
        <taxon>Bacilli</taxon>
        <taxon>Bacillales</taxon>
        <taxon>Paenibacillaceae</taxon>
        <taxon>Paenibacillus</taxon>
    </lineage>
</organism>
<dbReference type="PANTHER" id="PTHR32060:SF30">
    <property type="entry name" value="CARBOXY-TERMINAL PROCESSING PROTEASE CTPA"/>
    <property type="match status" value="1"/>
</dbReference>
<dbReference type="Pfam" id="PF03572">
    <property type="entry name" value="Peptidase_S41"/>
    <property type="match status" value="1"/>
</dbReference>
<reference evidence="3 4" key="1">
    <citation type="journal article" date="2012" name="J. Bacteriol.">
        <title>Genome Sequence of the Pattern-Forming Social Bacterium Paenibacillus dendritiformis C454 Chiral Morphotype.</title>
        <authorList>
            <person name="Sirota-Madi A."/>
            <person name="Olender T."/>
            <person name="Helman Y."/>
            <person name="Brainis I."/>
            <person name="Finkelshtein A."/>
            <person name="Roth D."/>
            <person name="Hagai E."/>
            <person name="Leshkowitz D."/>
            <person name="Brodsky L."/>
            <person name="Galatenko V."/>
            <person name="Nikolaev V."/>
            <person name="Gutnick D.L."/>
            <person name="Lancet D."/>
            <person name="Ben-Jacob E."/>
        </authorList>
    </citation>
    <scope>NUCLEOTIDE SEQUENCE [LARGE SCALE GENOMIC DNA]</scope>
    <source>
        <strain evidence="3 4">C454</strain>
    </source>
</reference>
<evidence type="ECO:0000313" key="4">
    <source>
        <dbReference type="Proteomes" id="UP000003900"/>
    </source>
</evidence>
<feature type="domain" description="Tail specific protease" evidence="2">
    <location>
        <begin position="243"/>
        <end position="432"/>
    </location>
</feature>
<dbReference type="Gene3D" id="3.90.226.10">
    <property type="entry name" value="2-enoyl-CoA Hydratase, Chain A, domain 1"/>
    <property type="match status" value="1"/>
</dbReference>
<dbReference type="PANTHER" id="PTHR32060">
    <property type="entry name" value="TAIL-SPECIFIC PROTEASE"/>
    <property type="match status" value="1"/>
</dbReference>
<keyword evidence="1" id="KW-0812">Transmembrane</keyword>
<evidence type="ECO:0000259" key="2">
    <source>
        <dbReference type="Pfam" id="PF03572"/>
    </source>
</evidence>
<evidence type="ECO:0000256" key="1">
    <source>
        <dbReference type="SAM" id="Phobius"/>
    </source>
</evidence>
<protein>
    <submittedName>
        <fullName evidence="3">Peptidase S41</fullName>
    </submittedName>
</protein>
<dbReference type="InterPro" id="IPR029045">
    <property type="entry name" value="ClpP/crotonase-like_dom_sf"/>
</dbReference>
<proteinExistence type="predicted"/>
<keyword evidence="1" id="KW-1133">Transmembrane helix</keyword>